<dbReference type="RefSeq" id="WP_154439802.1">
    <property type="nucleotide sequence ID" value="NZ_VUNQ01000014.1"/>
</dbReference>
<proteinExistence type="predicted"/>
<comment type="caution">
    <text evidence="1">The sequence shown here is derived from an EMBL/GenBank/DDBJ whole genome shotgun (WGS) entry which is preliminary data.</text>
</comment>
<evidence type="ECO:0000313" key="1">
    <source>
        <dbReference type="EMBL" id="MSU01388.1"/>
    </source>
</evidence>
<name>A0A6N7XYR0_9FIRM</name>
<organism evidence="1 2">
    <name type="scientific">Tissierella pigra</name>
    <dbReference type="NCBI Taxonomy" id="2607614"/>
    <lineage>
        <taxon>Bacteria</taxon>
        <taxon>Bacillati</taxon>
        <taxon>Bacillota</taxon>
        <taxon>Tissierellia</taxon>
        <taxon>Tissierellales</taxon>
        <taxon>Tissierellaceae</taxon>
        <taxon>Tissierella</taxon>
    </lineage>
</organism>
<protein>
    <submittedName>
        <fullName evidence="1">Uncharacterized protein</fullName>
    </submittedName>
</protein>
<gene>
    <name evidence="1" type="ORF">FYJ83_07900</name>
</gene>
<keyword evidence="2" id="KW-1185">Reference proteome</keyword>
<dbReference type="AlphaFoldDB" id="A0A6N7XYR0"/>
<dbReference type="Proteomes" id="UP000469523">
    <property type="component" value="Unassembled WGS sequence"/>
</dbReference>
<sequence length="101" mass="11896">MSLEKLEKKVEERAVKPNVGEAFELKIEENRDLKKISSSVDAVYRLVDNTTRRIERSLLEIKNKQNLIIKLLESEGLDFEELQKQEEIKQLENKLKELRGE</sequence>
<reference evidence="1 2" key="1">
    <citation type="submission" date="2019-09" db="EMBL/GenBank/DDBJ databases">
        <title>In-depth cultivation of the pig gut microbiome towards novel bacterial diversity and tailored functional studies.</title>
        <authorList>
            <person name="Wylensek D."/>
            <person name="Hitch T.C.A."/>
            <person name="Clavel T."/>
        </authorList>
    </citation>
    <scope>NUCLEOTIDE SEQUENCE [LARGE SCALE GENOMIC DNA]</scope>
    <source>
        <strain evidence="1 2">WCA3-693-APC-4?</strain>
    </source>
</reference>
<dbReference type="EMBL" id="VUNQ01000014">
    <property type="protein sequence ID" value="MSU01388.1"/>
    <property type="molecule type" value="Genomic_DNA"/>
</dbReference>
<evidence type="ECO:0000313" key="2">
    <source>
        <dbReference type="Proteomes" id="UP000469523"/>
    </source>
</evidence>
<accession>A0A6N7XYR0</accession>